<dbReference type="PROSITE" id="PS50109">
    <property type="entry name" value="HIS_KIN"/>
    <property type="match status" value="1"/>
</dbReference>
<dbReference type="InterPro" id="IPR050428">
    <property type="entry name" value="TCS_sensor_his_kinase"/>
</dbReference>
<comment type="caution">
    <text evidence="15">The sequence shown here is derived from an EMBL/GenBank/DDBJ whole genome shotgun (WGS) entry which is preliminary data.</text>
</comment>
<dbReference type="InterPro" id="IPR003661">
    <property type="entry name" value="HisK_dim/P_dom"/>
</dbReference>
<evidence type="ECO:0000256" key="9">
    <source>
        <dbReference type="ARBA" id="ARBA00023012"/>
    </source>
</evidence>
<evidence type="ECO:0000313" key="16">
    <source>
        <dbReference type="Proteomes" id="UP001221686"/>
    </source>
</evidence>
<dbReference type="Gene3D" id="6.10.340.10">
    <property type="match status" value="1"/>
</dbReference>
<evidence type="ECO:0000256" key="6">
    <source>
        <dbReference type="ARBA" id="ARBA00022692"/>
    </source>
</evidence>
<dbReference type="InterPro" id="IPR003660">
    <property type="entry name" value="HAMP_dom"/>
</dbReference>
<keyword evidence="9" id="KW-0902">Two-component regulatory system</keyword>
<evidence type="ECO:0000256" key="11">
    <source>
        <dbReference type="SAM" id="Phobius"/>
    </source>
</evidence>
<dbReference type="InterPro" id="IPR036097">
    <property type="entry name" value="HisK_dim/P_sf"/>
</dbReference>
<dbReference type="Gene3D" id="3.30.565.10">
    <property type="entry name" value="Histidine kinase-like ATPase, C-terminal domain"/>
    <property type="match status" value="1"/>
</dbReference>
<dbReference type="SUPFAM" id="SSF55874">
    <property type="entry name" value="ATPase domain of HSP90 chaperone/DNA topoisomerase II/histidine kinase"/>
    <property type="match status" value="1"/>
</dbReference>
<dbReference type="InterPro" id="IPR004358">
    <property type="entry name" value="Sig_transdc_His_kin-like_C"/>
</dbReference>
<dbReference type="PRINTS" id="PR00344">
    <property type="entry name" value="BCTRLSENSOR"/>
</dbReference>
<feature type="domain" description="HAMP" evidence="14">
    <location>
        <begin position="179"/>
        <end position="232"/>
    </location>
</feature>
<evidence type="ECO:0000256" key="3">
    <source>
        <dbReference type="ARBA" id="ARBA00012438"/>
    </source>
</evidence>
<keyword evidence="12" id="KW-0732">Signal</keyword>
<comment type="catalytic activity">
    <reaction evidence="1">
        <text>ATP + protein L-histidine = ADP + protein N-phospho-L-histidine.</text>
        <dbReference type="EC" id="2.7.13.3"/>
    </reaction>
</comment>
<dbReference type="CDD" id="cd00082">
    <property type="entry name" value="HisKA"/>
    <property type="match status" value="1"/>
</dbReference>
<feature type="chain" id="PRO_5046075803" description="histidine kinase" evidence="12">
    <location>
        <begin position="33"/>
        <end position="461"/>
    </location>
</feature>
<dbReference type="Proteomes" id="UP001221686">
    <property type="component" value="Unassembled WGS sequence"/>
</dbReference>
<dbReference type="RefSeq" id="WP_272090786.1">
    <property type="nucleotide sequence ID" value="NZ_JAQNDL010000003.1"/>
</dbReference>
<sequence length="461" mass="49579">MSLRVRYVVATSAITLVTLGAASIAVTLAVNASQEKQLDLALIREAREEAAEADKLGGDELAISNRPGPFANDVGPLTKYAVIYGSGDRVIAQTLSWQRDPPPLSELPPPDGNCFDLWSAHEHLRAVHVDMPSHDGISLLLAAPRADLDGDARFLERAMATGFAVALVWTVLVALAVVHRLTRDHRTIAEVARRVAAGDLAARIDLRHGDREIVQLARDIDAMIERLGLLLGLQRRFVANAAHELRSPLTTLYGELSHALRRSRDASEYERAIREALESTSRLRRLTEDLLAVARMGAAGDEAGEPVDIGELGHEAIGLVRHESDAKGVKIEWDGPGADVVGRAHDLVRLLRNLLENAVRHTPAGGTVRVHCRPGPARVELSVRDEGPGVPPAEREQIFEAFYRGTRERGANDGGTGLGLTIAREIAHAYGGEVVVAAEEGPGAVFAVTLKRAPDDASAKA</sequence>
<dbReference type="InterPro" id="IPR036890">
    <property type="entry name" value="HATPase_C_sf"/>
</dbReference>
<comment type="subcellular location">
    <subcellularLocation>
        <location evidence="2">Membrane</location>
    </subcellularLocation>
</comment>
<evidence type="ECO:0000256" key="2">
    <source>
        <dbReference type="ARBA" id="ARBA00004370"/>
    </source>
</evidence>
<dbReference type="InterPro" id="IPR003594">
    <property type="entry name" value="HATPase_dom"/>
</dbReference>
<keyword evidence="6 11" id="KW-0812">Transmembrane</keyword>
<evidence type="ECO:0000256" key="5">
    <source>
        <dbReference type="ARBA" id="ARBA00022679"/>
    </source>
</evidence>
<protein>
    <recommendedName>
        <fullName evidence="3">histidine kinase</fullName>
        <ecNumber evidence="3">2.7.13.3</ecNumber>
    </recommendedName>
</protein>
<reference evidence="15 16" key="1">
    <citation type="submission" date="2022-11" db="EMBL/GenBank/DDBJ databases">
        <title>Minimal conservation of predation-associated metabolite biosynthetic gene clusters underscores biosynthetic potential of Myxococcota including descriptions for ten novel species: Archangium lansinium sp. nov., Myxococcus landrumus sp. nov., Nannocystis bai.</title>
        <authorList>
            <person name="Ahearne A."/>
            <person name="Stevens C."/>
            <person name="Dowd S."/>
        </authorList>
    </citation>
    <scope>NUCLEOTIDE SEQUENCE [LARGE SCALE GENOMIC DNA]</scope>
    <source>
        <strain evidence="15 16">BB15-2</strain>
    </source>
</reference>
<evidence type="ECO:0000256" key="10">
    <source>
        <dbReference type="ARBA" id="ARBA00023136"/>
    </source>
</evidence>
<evidence type="ECO:0000259" key="14">
    <source>
        <dbReference type="PROSITE" id="PS50885"/>
    </source>
</evidence>
<dbReference type="Pfam" id="PF02518">
    <property type="entry name" value="HATPase_c"/>
    <property type="match status" value="1"/>
</dbReference>
<dbReference type="Pfam" id="PF00512">
    <property type="entry name" value="HisKA"/>
    <property type="match status" value="1"/>
</dbReference>
<feature type="signal peptide" evidence="12">
    <location>
        <begin position="1"/>
        <end position="32"/>
    </location>
</feature>
<keyword evidence="4" id="KW-0597">Phosphoprotein</keyword>
<dbReference type="CDD" id="cd06225">
    <property type="entry name" value="HAMP"/>
    <property type="match status" value="1"/>
</dbReference>
<dbReference type="PROSITE" id="PS50885">
    <property type="entry name" value="HAMP"/>
    <property type="match status" value="1"/>
</dbReference>
<dbReference type="SMART" id="SM00388">
    <property type="entry name" value="HisKA"/>
    <property type="match status" value="1"/>
</dbReference>
<feature type="transmembrane region" description="Helical" evidence="11">
    <location>
        <begin position="158"/>
        <end position="178"/>
    </location>
</feature>
<evidence type="ECO:0000313" key="15">
    <source>
        <dbReference type="EMBL" id="MDC0722251.1"/>
    </source>
</evidence>
<keyword evidence="7 15" id="KW-0418">Kinase</keyword>
<feature type="domain" description="Histidine kinase" evidence="13">
    <location>
        <begin position="240"/>
        <end position="454"/>
    </location>
</feature>
<dbReference type="EMBL" id="JAQNDL010000003">
    <property type="protein sequence ID" value="MDC0722251.1"/>
    <property type="molecule type" value="Genomic_DNA"/>
</dbReference>
<evidence type="ECO:0000256" key="8">
    <source>
        <dbReference type="ARBA" id="ARBA00022989"/>
    </source>
</evidence>
<evidence type="ECO:0000259" key="13">
    <source>
        <dbReference type="PROSITE" id="PS50109"/>
    </source>
</evidence>
<dbReference type="SUPFAM" id="SSF47384">
    <property type="entry name" value="Homodimeric domain of signal transducing histidine kinase"/>
    <property type="match status" value="1"/>
</dbReference>
<accession>A0ABT5EBT6</accession>
<keyword evidence="16" id="KW-1185">Reference proteome</keyword>
<keyword evidence="5" id="KW-0808">Transferase</keyword>
<dbReference type="PANTHER" id="PTHR45436">
    <property type="entry name" value="SENSOR HISTIDINE KINASE YKOH"/>
    <property type="match status" value="1"/>
</dbReference>
<dbReference type="SMART" id="SM00387">
    <property type="entry name" value="HATPase_c"/>
    <property type="match status" value="1"/>
</dbReference>
<proteinExistence type="predicted"/>
<dbReference type="EC" id="2.7.13.3" evidence="3"/>
<organism evidence="15 16">
    <name type="scientific">Nannocystis bainbridge</name>
    <dbReference type="NCBI Taxonomy" id="2995303"/>
    <lineage>
        <taxon>Bacteria</taxon>
        <taxon>Pseudomonadati</taxon>
        <taxon>Myxococcota</taxon>
        <taxon>Polyangia</taxon>
        <taxon>Nannocystales</taxon>
        <taxon>Nannocystaceae</taxon>
        <taxon>Nannocystis</taxon>
    </lineage>
</organism>
<keyword evidence="10 11" id="KW-0472">Membrane</keyword>
<dbReference type="Pfam" id="PF00672">
    <property type="entry name" value="HAMP"/>
    <property type="match status" value="1"/>
</dbReference>
<dbReference type="SUPFAM" id="SSF158472">
    <property type="entry name" value="HAMP domain-like"/>
    <property type="match status" value="1"/>
</dbReference>
<dbReference type="Gene3D" id="1.10.287.130">
    <property type="match status" value="1"/>
</dbReference>
<dbReference type="GO" id="GO:0016301">
    <property type="term" value="F:kinase activity"/>
    <property type="evidence" value="ECO:0007669"/>
    <property type="project" value="UniProtKB-KW"/>
</dbReference>
<dbReference type="InterPro" id="IPR005467">
    <property type="entry name" value="His_kinase_dom"/>
</dbReference>
<keyword evidence="8 11" id="KW-1133">Transmembrane helix</keyword>
<gene>
    <name evidence="15" type="ORF">POL25_35500</name>
</gene>
<evidence type="ECO:0000256" key="4">
    <source>
        <dbReference type="ARBA" id="ARBA00022553"/>
    </source>
</evidence>
<evidence type="ECO:0000256" key="12">
    <source>
        <dbReference type="SAM" id="SignalP"/>
    </source>
</evidence>
<evidence type="ECO:0000256" key="7">
    <source>
        <dbReference type="ARBA" id="ARBA00022777"/>
    </source>
</evidence>
<dbReference type="PANTHER" id="PTHR45436:SF5">
    <property type="entry name" value="SENSOR HISTIDINE KINASE TRCS"/>
    <property type="match status" value="1"/>
</dbReference>
<evidence type="ECO:0000256" key="1">
    <source>
        <dbReference type="ARBA" id="ARBA00000085"/>
    </source>
</evidence>
<dbReference type="CDD" id="cd00075">
    <property type="entry name" value="HATPase"/>
    <property type="match status" value="1"/>
</dbReference>
<dbReference type="SMART" id="SM00304">
    <property type="entry name" value="HAMP"/>
    <property type="match status" value="1"/>
</dbReference>
<name>A0ABT5EBT6_9BACT</name>